<evidence type="ECO:0000313" key="2">
    <source>
        <dbReference type="Proteomes" id="UP000596329"/>
    </source>
</evidence>
<sequence length="174" mass="18918">MNTKILTLSASDVLQWKNASSLGSTPNIQSVLTAGNVTSNEIVFSIRDHNTSIFPGFISIANANNVSANVSACYLDDSSIRFRKGRESNILRARDVECPESDVYLPNKPGNLGVSVNNIPFDASGNVNLITTTAPLHARDTGRVGEIRVTPQYLYVCIATNGWVRVAVSWFDEN</sequence>
<name>A0A7U2NHG9_FLAPS</name>
<organism evidence="1 2">
    <name type="scientific">Flavobacterium psychrophilum</name>
    <dbReference type="NCBI Taxonomy" id="96345"/>
    <lineage>
        <taxon>Bacteria</taxon>
        <taxon>Pseudomonadati</taxon>
        <taxon>Bacteroidota</taxon>
        <taxon>Flavobacteriia</taxon>
        <taxon>Flavobacteriales</taxon>
        <taxon>Flavobacteriaceae</taxon>
        <taxon>Flavobacterium</taxon>
    </lineage>
</organism>
<proteinExistence type="predicted"/>
<dbReference type="EMBL" id="CP059075">
    <property type="protein sequence ID" value="QRE05276.1"/>
    <property type="molecule type" value="Genomic_DNA"/>
</dbReference>
<dbReference type="AlphaFoldDB" id="A0A7U2NHG9"/>
<accession>A0A7U2NHG9</accession>
<evidence type="ECO:0000313" key="1">
    <source>
        <dbReference type="EMBL" id="QRE05276.1"/>
    </source>
</evidence>
<dbReference type="Proteomes" id="UP000596329">
    <property type="component" value="Chromosome"/>
</dbReference>
<protein>
    <submittedName>
        <fullName evidence="1">Uncharacterized protein</fullName>
    </submittedName>
</protein>
<reference evidence="1 2" key="1">
    <citation type="submission" date="2020-07" db="EMBL/GenBank/DDBJ databases">
        <title>Genomic characterization of Flavobacterium psychrophilum strains.</title>
        <authorList>
            <person name="Castillo D."/>
            <person name="Jorgensen J."/>
            <person name="Middelboe M."/>
        </authorList>
    </citation>
    <scope>NUCLEOTIDE SEQUENCE [LARGE SCALE GENOMIC DNA]</scope>
    <source>
        <strain evidence="1 2">FPS-R7</strain>
    </source>
</reference>
<dbReference type="RefSeq" id="WP_203096319.1">
    <property type="nucleotide sequence ID" value="NZ_CP059075.1"/>
</dbReference>
<gene>
    <name evidence="1" type="ORF">H0H26_06740</name>
</gene>